<evidence type="ECO:0000256" key="2">
    <source>
        <dbReference type="ARBA" id="ARBA00024195"/>
    </source>
</evidence>
<dbReference type="SMART" id="SM00020">
    <property type="entry name" value="Tryp_SPc"/>
    <property type="match status" value="1"/>
</dbReference>
<dbReference type="PROSITE" id="PS50240">
    <property type="entry name" value="TRYPSIN_DOM"/>
    <property type="match status" value="1"/>
</dbReference>
<feature type="domain" description="Peptidase S1" evidence="4">
    <location>
        <begin position="1"/>
        <end position="211"/>
    </location>
</feature>
<dbReference type="SUPFAM" id="SSF56112">
    <property type="entry name" value="Protein kinase-like (PK-like)"/>
    <property type="match status" value="2"/>
</dbReference>
<dbReference type="InterPro" id="IPR011009">
    <property type="entry name" value="Kinase-like_dom_sf"/>
</dbReference>
<dbReference type="PROSITE" id="PS00135">
    <property type="entry name" value="TRYPSIN_SER"/>
    <property type="match status" value="1"/>
</dbReference>
<dbReference type="AlphaFoldDB" id="A0ABC9XYM7"/>
<dbReference type="InterPro" id="IPR001254">
    <property type="entry name" value="Trypsin_dom"/>
</dbReference>
<evidence type="ECO:0000256" key="3">
    <source>
        <dbReference type="SAM" id="MobiDB-lite"/>
    </source>
</evidence>
<dbReference type="PANTHER" id="PTHR24253:SF119">
    <property type="entry name" value="SERINE PROTEASE 27"/>
    <property type="match status" value="1"/>
</dbReference>
<dbReference type="Gene3D" id="2.40.10.10">
    <property type="entry name" value="Trypsin-like serine proteases"/>
    <property type="match status" value="2"/>
</dbReference>
<dbReference type="Pfam" id="PF00089">
    <property type="entry name" value="Trypsin"/>
    <property type="match status" value="1"/>
</dbReference>
<feature type="compositionally biased region" description="Pro residues" evidence="3">
    <location>
        <begin position="351"/>
        <end position="367"/>
    </location>
</feature>
<evidence type="ECO:0000259" key="4">
    <source>
        <dbReference type="PROSITE" id="PS50240"/>
    </source>
</evidence>
<dbReference type="InterPro" id="IPR017972">
    <property type="entry name" value="Cyt_P450_CS"/>
</dbReference>
<comment type="caution">
    <text evidence="5">The sequence shown here is derived from an EMBL/GenBank/DDBJ whole genome shotgun (WGS) entry which is preliminary data.</text>
</comment>
<keyword evidence="6" id="KW-1185">Reference proteome</keyword>
<feature type="region of interest" description="Disordered" evidence="3">
    <location>
        <begin position="351"/>
        <end position="448"/>
    </location>
</feature>
<gene>
    <name evidence="5" type="ORF">GRJ2_002706000</name>
</gene>
<dbReference type="SUPFAM" id="SSF50494">
    <property type="entry name" value="Trypsin-like serine proteases"/>
    <property type="match status" value="1"/>
</dbReference>
<feature type="compositionally biased region" description="Acidic residues" evidence="3">
    <location>
        <begin position="368"/>
        <end position="381"/>
    </location>
</feature>
<dbReference type="PRINTS" id="PR00722">
    <property type="entry name" value="CHYMOTRYPSIN"/>
</dbReference>
<dbReference type="FunFam" id="2.40.10.10:FF:000002">
    <property type="entry name" value="Transmembrane protease serine"/>
    <property type="match status" value="1"/>
</dbReference>
<dbReference type="EMBL" id="BAAFJT010000039">
    <property type="protein sequence ID" value="GAB0202404.1"/>
    <property type="molecule type" value="Genomic_DNA"/>
</dbReference>
<sequence length="448" mass="48994">MSPSPSPRRSRDPRVYAVLLGVRELSGPPGPGVVVPLGRLLPHPSYAGEATSGDIALAQLAWPVTFSDAVLPVCLPAPTLSFPPGTRCVATGWGDIQEGEDLPSPRRLQKLEVPIMAQSTCRRLYGIDMGRALPPRRIQDDMMCAGYAEGLKDTCKGDSGGPLVCRADGRWVLAGICFQVLGRVGQGSFGEVYKVRSLDDGRLYAIKRSLRPFRGPLDRLRRLSEAAKHRHVFSLGLTILELGVGKRLPEAGEGWQELRRGGLPHGAASGFSAELREVLGAMLEPDPRRRPTAEELLGWGSVKRAGRWRAVTRLADEGLRRLDDWLKGCWQTLRRLWGALWGRAPWLWAPATPPSSPLPPPLTPPSPWEEDDDDDDDDNDDDKAPPTPWGRGSRRCVGQRRGAERVPWGGCSPSPPRPLGARSPSPTGGLRRSLTFEEEPEEPNPPPK</sequence>
<dbReference type="Gene3D" id="3.30.200.20">
    <property type="entry name" value="Phosphorylase Kinase, domain 1"/>
    <property type="match status" value="1"/>
</dbReference>
<evidence type="ECO:0000313" key="6">
    <source>
        <dbReference type="Proteomes" id="UP001623348"/>
    </source>
</evidence>
<proteinExistence type="inferred from homology"/>
<dbReference type="InterPro" id="IPR001314">
    <property type="entry name" value="Peptidase_S1A"/>
</dbReference>
<dbReference type="InterPro" id="IPR033116">
    <property type="entry name" value="TRYPSIN_SER"/>
</dbReference>
<dbReference type="InterPro" id="IPR043504">
    <property type="entry name" value="Peptidase_S1_PA_chymotrypsin"/>
</dbReference>
<evidence type="ECO:0000256" key="1">
    <source>
        <dbReference type="ARBA" id="ARBA00023157"/>
    </source>
</evidence>
<accession>A0ABC9XYM7</accession>
<protein>
    <submittedName>
        <fullName evidence="5">Serine protease 27-like</fullName>
    </submittedName>
</protein>
<reference evidence="5 6" key="1">
    <citation type="submission" date="2024-06" db="EMBL/GenBank/DDBJ databases">
        <title>The draft genome of Grus japonensis, version 3.</title>
        <authorList>
            <person name="Nabeshima K."/>
            <person name="Suzuki S."/>
            <person name="Onuma M."/>
        </authorList>
    </citation>
    <scope>NUCLEOTIDE SEQUENCE [LARGE SCALE GENOMIC DNA]</scope>
    <source>
        <strain evidence="5 6">451A</strain>
    </source>
</reference>
<name>A0ABC9XYM7_GRUJA</name>
<dbReference type="Gene3D" id="1.10.510.10">
    <property type="entry name" value="Transferase(Phosphotransferase) domain 1"/>
    <property type="match status" value="1"/>
</dbReference>
<dbReference type="PANTHER" id="PTHR24253">
    <property type="entry name" value="TRANSMEMBRANE PROTEASE SERINE"/>
    <property type="match status" value="1"/>
</dbReference>
<keyword evidence="1" id="KW-1015">Disulfide bond</keyword>
<dbReference type="PROSITE" id="PS00086">
    <property type="entry name" value="CYTOCHROME_P450"/>
    <property type="match status" value="1"/>
</dbReference>
<comment type="similarity">
    <text evidence="2">Belongs to the peptidase S1 family. CLIP subfamily.</text>
</comment>
<dbReference type="CDD" id="cd00190">
    <property type="entry name" value="Tryp_SPc"/>
    <property type="match status" value="1"/>
</dbReference>
<dbReference type="InterPro" id="IPR009003">
    <property type="entry name" value="Peptidase_S1_PA"/>
</dbReference>
<evidence type="ECO:0000313" key="5">
    <source>
        <dbReference type="EMBL" id="GAB0202404.1"/>
    </source>
</evidence>
<dbReference type="Proteomes" id="UP001623348">
    <property type="component" value="Unassembled WGS sequence"/>
</dbReference>
<organism evidence="5 6">
    <name type="scientific">Grus japonensis</name>
    <name type="common">Japanese crane</name>
    <name type="synonym">Red-crowned crane</name>
    <dbReference type="NCBI Taxonomy" id="30415"/>
    <lineage>
        <taxon>Eukaryota</taxon>
        <taxon>Metazoa</taxon>
        <taxon>Chordata</taxon>
        <taxon>Craniata</taxon>
        <taxon>Vertebrata</taxon>
        <taxon>Euteleostomi</taxon>
        <taxon>Archelosauria</taxon>
        <taxon>Archosauria</taxon>
        <taxon>Dinosauria</taxon>
        <taxon>Saurischia</taxon>
        <taxon>Theropoda</taxon>
        <taxon>Coelurosauria</taxon>
        <taxon>Aves</taxon>
        <taxon>Neognathae</taxon>
        <taxon>Neoaves</taxon>
        <taxon>Gruiformes</taxon>
        <taxon>Gruidae</taxon>
        <taxon>Grus</taxon>
    </lineage>
</organism>